<keyword evidence="5" id="KW-0969">Cilium</keyword>
<gene>
    <name evidence="5" type="ORF">Pla100_09480</name>
</gene>
<keyword evidence="3" id="KW-0975">Bacterial flagellum</keyword>
<dbReference type="InterPro" id="IPR001029">
    <property type="entry name" value="Flagellin_N"/>
</dbReference>
<keyword evidence="5" id="KW-0282">Flagellum</keyword>
<dbReference type="PANTHER" id="PTHR42792:SF2">
    <property type="entry name" value="FLAGELLIN"/>
    <property type="match status" value="1"/>
</dbReference>
<name>A0A5C6AY45_9BACT</name>
<dbReference type="Proteomes" id="UP000316213">
    <property type="component" value="Unassembled WGS sequence"/>
</dbReference>
<organism evidence="5 6">
    <name type="scientific">Neorhodopirellula pilleata</name>
    <dbReference type="NCBI Taxonomy" id="2714738"/>
    <lineage>
        <taxon>Bacteria</taxon>
        <taxon>Pseudomonadati</taxon>
        <taxon>Planctomycetota</taxon>
        <taxon>Planctomycetia</taxon>
        <taxon>Pirellulales</taxon>
        <taxon>Pirellulaceae</taxon>
        <taxon>Neorhodopirellula</taxon>
    </lineage>
</organism>
<keyword evidence="6" id="KW-1185">Reference proteome</keyword>
<dbReference type="PANTHER" id="PTHR42792">
    <property type="entry name" value="FLAGELLIN"/>
    <property type="match status" value="1"/>
</dbReference>
<dbReference type="OrthoDB" id="225814at2"/>
<dbReference type="Gene3D" id="1.20.1330.10">
    <property type="entry name" value="f41 fragment of flagellin, N-terminal domain"/>
    <property type="match status" value="2"/>
</dbReference>
<dbReference type="GO" id="GO:0005576">
    <property type="term" value="C:extracellular region"/>
    <property type="evidence" value="ECO:0007669"/>
    <property type="project" value="UniProtKB-SubCell"/>
</dbReference>
<proteinExistence type="predicted"/>
<dbReference type="AlphaFoldDB" id="A0A5C6AY45"/>
<dbReference type="InterPro" id="IPR001492">
    <property type="entry name" value="Flagellin"/>
</dbReference>
<comment type="caution">
    <text evidence="5">The sequence shown here is derived from an EMBL/GenBank/DDBJ whole genome shotgun (WGS) entry which is preliminary data.</text>
</comment>
<dbReference type="RefSeq" id="WP_146576411.1">
    <property type="nucleotide sequence ID" value="NZ_SJPM01000001.1"/>
</dbReference>
<dbReference type="EMBL" id="SJPM01000001">
    <property type="protein sequence ID" value="TWU04012.1"/>
    <property type="molecule type" value="Genomic_DNA"/>
</dbReference>
<comment type="subcellular location">
    <subcellularLocation>
        <location evidence="1">Bacterial flagellum</location>
    </subcellularLocation>
    <subcellularLocation>
        <location evidence="2">Secreted</location>
    </subcellularLocation>
</comment>
<accession>A0A5C6AY45</accession>
<evidence type="ECO:0000256" key="2">
    <source>
        <dbReference type="ARBA" id="ARBA00004613"/>
    </source>
</evidence>
<evidence type="ECO:0000313" key="5">
    <source>
        <dbReference type="EMBL" id="TWU04012.1"/>
    </source>
</evidence>
<evidence type="ECO:0000256" key="1">
    <source>
        <dbReference type="ARBA" id="ARBA00004365"/>
    </source>
</evidence>
<dbReference type="Pfam" id="PF00669">
    <property type="entry name" value="Flagellin_N"/>
    <property type="match status" value="1"/>
</dbReference>
<feature type="domain" description="Flagellin N-terminal" evidence="4">
    <location>
        <begin position="22"/>
        <end position="130"/>
    </location>
</feature>
<protein>
    <submittedName>
        <fullName evidence="5">Flagellar hook-associated protein FlgL</fullName>
    </submittedName>
</protein>
<dbReference type="GO" id="GO:0009288">
    <property type="term" value="C:bacterial-type flagellum"/>
    <property type="evidence" value="ECO:0007669"/>
    <property type="project" value="UniProtKB-SubCell"/>
</dbReference>
<keyword evidence="5" id="KW-0966">Cell projection</keyword>
<evidence type="ECO:0000256" key="3">
    <source>
        <dbReference type="ARBA" id="ARBA00023143"/>
    </source>
</evidence>
<dbReference type="SUPFAM" id="SSF64518">
    <property type="entry name" value="Phase 1 flagellin"/>
    <property type="match status" value="1"/>
</dbReference>
<evidence type="ECO:0000313" key="6">
    <source>
        <dbReference type="Proteomes" id="UP000316213"/>
    </source>
</evidence>
<dbReference type="Pfam" id="PF07196">
    <property type="entry name" value="Flagellin_IN"/>
    <property type="match status" value="1"/>
</dbReference>
<dbReference type="InterPro" id="IPR010810">
    <property type="entry name" value="Flagellin_hook_IN_motif"/>
</dbReference>
<sequence>MPLLPISTNRTSAPLNNQRLLFQLNNDQLAIQRQYDQLSTGRKVLRLSDDPAAAARALGLQRGIAHSEQLVRNANLTAGFYQSTDVALNRVDAALITARGVAVEAAQSVLSEDELEALAITIRQNMDSIVAAGNSMFIDHQLLGGVLQPSEALTHADGTVRFDGTDAVGQTKVGSGTNSRFTVTGADAIGVASVFHTGSSLKAALNEDTRLVDLRQGAGVRGGVISLSDGDERVELDLRNTASIGDVVDVLRGVTLGGRALGVRLDNDSITIQYADTLPGTLAIADLQGSSMAKDLNISNPQGFRAPPIIGDRLSPRVTLATPLDELDDGNGLDLSAGIVIDQGDERFTIDLSEAETIGDVLISINRSGAGVKAELDEAAGRIKLRGLISGVDYSVGENGGDAAAQLGIRTADENTLLDDLNRDRGIFLNSSGPDLVITRPDGVVLDLELSGAETIQDVIDLVANHPLNRDTRRVRLTLNDVGNGLELTSPVGLSPIRVTQPGASDVGTQLGLIPLGETESTSTVVGGSAILTGVDYRPRDAGGAIDTLLRLEKAVRANDISEIGRLQAKLDKDLDTSSRTRGRVGVWSANLQDLKSAVQDESVLMQSQLSDELDADLATVISELQARQAALEASMRFVGQTASLSLLDYL</sequence>
<dbReference type="GO" id="GO:0005198">
    <property type="term" value="F:structural molecule activity"/>
    <property type="evidence" value="ECO:0007669"/>
    <property type="project" value="InterPro"/>
</dbReference>
<reference evidence="5 6" key="1">
    <citation type="submission" date="2019-02" db="EMBL/GenBank/DDBJ databases">
        <title>Deep-cultivation of Planctomycetes and their phenomic and genomic characterization uncovers novel biology.</title>
        <authorList>
            <person name="Wiegand S."/>
            <person name="Jogler M."/>
            <person name="Boedeker C."/>
            <person name="Pinto D."/>
            <person name="Vollmers J."/>
            <person name="Rivas-Marin E."/>
            <person name="Kohn T."/>
            <person name="Peeters S.H."/>
            <person name="Heuer A."/>
            <person name="Rast P."/>
            <person name="Oberbeckmann S."/>
            <person name="Bunk B."/>
            <person name="Jeske O."/>
            <person name="Meyerdierks A."/>
            <person name="Storesund J.E."/>
            <person name="Kallscheuer N."/>
            <person name="Luecker S."/>
            <person name="Lage O.M."/>
            <person name="Pohl T."/>
            <person name="Merkel B.J."/>
            <person name="Hornburger P."/>
            <person name="Mueller R.-W."/>
            <person name="Bruemmer F."/>
            <person name="Labrenz M."/>
            <person name="Spormann A.M."/>
            <person name="Op Den Camp H."/>
            <person name="Overmann J."/>
            <person name="Amann R."/>
            <person name="Jetten M.S.M."/>
            <person name="Mascher T."/>
            <person name="Medema M.H."/>
            <person name="Devos D.P."/>
            <person name="Kaster A.-K."/>
            <person name="Ovreas L."/>
            <person name="Rohde M."/>
            <person name="Galperin M.Y."/>
            <person name="Jogler C."/>
        </authorList>
    </citation>
    <scope>NUCLEOTIDE SEQUENCE [LARGE SCALE GENOMIC DNA]</scope>
    <source>
        <strain evidence="5 6">Pla100</strain>
    </source>
</reference>
<evidence type="ECO:0000259" key="4">
    <source>
        <dbReference type="Pfam" id="PF00669"/>
    </source>
</evidence>